<gene>
    <name evidence="1" type="ORF">KHY67_04630</name>
</gene>
<comment type="caution">
    <text evidence="1">The sequence shown here is derived from an EMBL/GenBank/DDBJ whole genome shotgun (WGS) entry which is preliminary data.</text>
</comment>
<reference evidence="1" key="1">
    <citation type="submission" date="2021-02" db="EMBL/GenBank/DDBJ databases">
        <title>Infant gut strain persistence is associated with maternal origin, phylogeny, and functional potential including surface adhesion and iron acquisition.</title>
        <authorList>
            <person name="Lou Y.C."/>
        </authorList>
    </citation>
    <scope>NUCLEOTIDE SEQUENCE</scope>
    <source>
        <strain evidence="1">L3_128_245G1_dasL3_128_245G1_concoct_49</strain>
    </source>
</reference>
<proteinExistence type="predicted"/>
<dbReference type="Proteomes" id="UP000738879">
    <property type="component" value="Unassembled WGS sequence"/>
</dbReference>
<protein>
    <submittedName>
        <fullName evidence="1">Uncharacterized protein</fullName>
    </submittedName>
</protein>
<organism evidence="1 2">
    <name type="scientific">Collinsella intestinalis</name>
    <dbReference type="NCBI Taxonomy" id="147207"/>
    <lineage>
        <taxon>Bacteria</taxon>
        <taxon>Bacillati</taxon>
        <taxon>Actinomycetota</taxon>
        <taxon>Coriobacteriia</taxon>
        <taxon>Coriobacteriales</taxon>
        <taxon>Coriobacteriaceae</taxon>
        <taxon>Collinsella</taxon>
    </lineage>
</organism>
<name>A0A943GQ82_9ACTN</name>
<accession>A0A943GQ82</accession>
<dbReference type="AlphaFoldDB" id="A0A943GQ82"/>
<evidence type="ECO:0000313" key="2">
    <source>
        <dbReference type="Proteomes" id="UP000738879"/>
    </source>
</evidence>
<sequence length="317" mass="34837">MFEFLTRRHAAPAETPLTEVRFTREDLFVLMGGSDTGMFAADDDTIDFGKLEREGMGAWRRDMATRLSPTGLVDTEGSPSDELAAALYPLNKPGIAVNDGPRPQRRGERDRRTVSAVFYDGAATAIRALSGRRAGFGLVPLPSERDWDAVYRSLVSCPQLCNRSSGMLCFAQSDNRIGDSLIKGDAAWLSAHFALPAQESLGMEEFISSVKSSDPSLRKMRWFVVSDYRECNFEMSLGFSIPQMDAPGFTKRTSIVFPDQGVAFSDAWAKPGPSSEPKDFSAVEFLSEGSLLDFLLRPYSYPEELRASEEGASCSSS</sequence>
<evidence type="ECO:0000313" key="1">
    <source>
        <dbReference type="EMBL" id="MBS5146969.1"/>
    </source>
</evidence>
<dbReference type="EMBL" id="JAGZJA010000005">
    <property type="protein sequence ID" value="MBS5146969.1"/>
    <property type="molecule type" value="Genomic_DNA"/>
</dbReference>